<feature type="region of interest" description="Disordered" evidence="1">
    <location>
        <begin position="79"/>
        <end position="102"/>
    </location>
</feature>
<reference evidence="2" key="2">
    <citation type="submission" date="2014-03" db="EMBL/GenBank/DDBJ databases">
        <title>The Genome Annotation of Fusarium oxysporum PHW808.</title>
        <authorList>
            <consortium name="The Broad Institute Genomics Platform"/>
            <person name="Ma L.-J."/>
            <person name="Corby-Kistler H."/>
            <person name="Broz K."/>
            <person name="Gale L.R."/>
            <person name="Jonkers W."/>
            <person name="O'Donnell K."/>
            <person name="Ploetz R."/>
            <person name="Steinberg C."/>
            <person name="Schwartz D.C."/>
            <person name="VanEtten H."/>
            <person name="Zhou S."/>
            <person name="Young S.K."/>
            <person name="Zeng Q."/>
            <person name="Gargeya S."/>
            <person name="Fitzgerald M."/>
            <person name="Abouelleil A."/>
            <person name="Alvarado L."/>
            <person name="Chapman S.B."/>
            <person name="Gainer-Dewar J."/>
            <person name="Goldberg J."/>
            <person name="Griggs A."/>
            <person name="Gujja S."/>
            <person name="Hansen M."/>
            <person name="Howarth C."/>
            <person name="Imamovic A."/>
            <person name="Ireland A."/>
            <person name="Larimer J."/>
            <person name="McCowan C."/>
            <person name="Murphy C."/>
            <person name="Pearson M."/>
            <person name="Poon T.W."/>
            <person name="Priest M."/>
            <person name="Roberts A."/>
            <person name="Saif S."/>
            <person name="Shea T."/>
            <person name="Sykes S."/>
            <person name="Wortman J."/>
            <person name="Nusbaum C."/>
            <person name="Birren B."/>
        </authorList>
    </citation>
    <scope>NUCLEOTIDE SEQUENCE</scope>
    <source>
        <strain evidence="2">54008</strain>
    </source>
</reference>
<dbReference type="HOGENOM" id="CLU_179464_0_0_1"/>
<gene>
    <name evidence="2" type="ORF">FOPG_19070</name>
</gene>
<evidence type="ECO:0000313" key="2">
    <source>
        <dbReference type="EMBL" id="EXL64675.1"/>
    </source>
</evidence>
<dbReference type="AlphaFoldDB" id="X0GXQ0"/>
<dbReference type="EMBL" id="KK033954">
    <property type="protein sequence ID" value="EXL64675.1"/>
    <property type="molecule type" value="Genomic_DNA"/>
</dbReference>
<protein>
    <submittedName>
        <fullName evidence="2">Uncharacterized protein</fullName>
    </submittedName>
</protein>
<name>X0GXQ0_FUSOX</name>
<evidence type="ECO:0000256" key="1">
    <source>
        <dbReference type="SAM" id="MobiDB-lite"/>
    </source>
</evidence>
<accession>X0GXQ0</accession>
<proteinExistence type="predicted"/>
<dbReference type="Proteomes" id="UP000030676">
    <property type="component" value="Unassembled WGS sequence"/>
</dbReference>
<reference evidence="2" key="1">
    <citation type="submission" date="2011-11" db="EMBL/GenBank/DDBJ databases">
        <title>The Genome Sequence of Fusarium oxysporum PHW808.</title>
        <authorList>
            <consortium name="The Broad Institute Genome Sequencing Platform"/>
            <person name="Ma L.-J."/>
            <person name="Gale L.R."/>
            <person name="Schwartz D.C."/>
            <person name="Zhou S."/>
            <person name="Corby-Kistler H."/>
            <person name="Young S.K."/>
            <person name="Zeng Q."/>
            <person name="Gargeya S."/>
            <person name="Fitzgerald M."/>
            <person name="Haas B."/>
            <person name="Abouelleil A."/>
            <person name="Alvarado L."/>
            <person name="Arachchi H.M."/>
            <person name="Berlin A."/>
            <person name="Brown A."/>
            <person name="Chapman S.B."/>
            <person name="Chen Z."/>
            <person name="Dunbar C."/>
            <person name="Freedman E."/>
            <person name="Gearin G."/>
            <person name="Goldberg J."/>
            <person name="Griggs A."/>
            <person name="Gujja S."/>
            <person name="Heiman D."/>
            <person name="Howarth C."/>
            <person name="Larson L."/>
            <person name="Lui A."/>
            <person name="MacDonald P.J.P."/>
            <person name="Montmayeur A."/>
            <person name="Murphy C."/>
            <person name="Neiman D."/>
            <person name="Pearson M."/>
            <person name="Priest M."/>
            <person name="Roberts A."/>
            <person name="Saif S."/>
            <person name="Shea T."/>
            <person name="Shenoy N."/>
            <person name="Sisk P."/>
            <person name="Stolte C."/>
            <person name="Sykes S."/>
            <person name="Wortman J."/>
            <person name="Nusbaum C."/>
            <person name="Birren B."/>
        </authorList>
    </citation>
    <scope>NUCLEOTIDE SEQUENCE [LARGE SCALE GENOMIC DNA]</scope>
    <source>
        <strain evidence="2">54008</strain>
    </source>
</reference>
<sequence>MSPNHPRHCRTTALCPWVPSSPLPTLFLPVATRSKNPKFEIESSTRLYEMLSARFLCRAHPLLSDRNCINKTAASTPNSVAKMASSSASARVHLMTSPRDAR</sequence>
<organism evidence="2">
    <name type="scientific">Fusarium oxysporum f. sp. conglutinans race 2 54008</name>
    <dbReference type="NCBI Taxonomy" id="1089457"/>
    <lineage>
        <taxon>Eukaryota</taxon>
        <taxon>Fungi</taxon>
        <taxon>Dikarya</taxon>
        <taxon>Ascomycota</taxon>
        <taxon>Pezizomycotina</taxon>
        <taxon>Sordariomycetes</taxon>
        <taxon>Hypocreomycetidae</taxon>
        <taxon>Hypocreales</taxon>
        <taxon>Nectriaceae</taxon>
        <taxon>Fusarium</taxon>
        <taxon>Fusarium oxysporum species complex</taxon>
    </lineage>
</organism>